<dbReference type="InterPro" id="IPR008928">
    <property type="entry name" value="6-hairpin_glycosidase_sf"/>
</dbReference>
<dbReference type="Gene3D" id="2.60.120.260">
    <property type="entry name" value="Galactose-binding domain-like"/>
    <property type="match status" value="1"/>
</dbReference>
<dbReference type="PANTHER" id="PTHR31987:SF1">
    <property type="entry name" value="GLUTAMINASE A"/>
    <property type="match status" value="1"/>
</dbReference>
<evidence type="ECO:0000313" key="5">
    <source>
        <dbReference type="Proteomes" id="UP001153642"/>
    </source>
</evidence>
<dbReference type="InterPro" id="IPR008979">
    <property type="entry name" value="Galactose-bd-like_sf"/>
</dbReference>
<dbReference type="InterPro" id="IPR033433">
    <property type="entry name" value="GtaA_N"/>
</dbReference>
<dbReference type="PANTHER" id="PTHR31987">
    <property type="entry name" value="GLUTAMINASE A-RELATED"/>
    <property type="match status" value="1"/>
</dbReference>
<feature type="domain" description="DUF4964" evidence="1">
    <location>
        <begin position="14"/>
        <end position="102"/>
    </location>
</feature>
<dbReference type="Proteomes" id="UP001153642">
    <property type="component" value="Unassembled WGS sequence"/>
</dbReference>
<dbReference type="EMBL" id="JAPMUA010000006">
    <property type="protein sequence ID" value="MDG3587222.1"/>
    <property type="molecule type" value="Genomic_DNA"/>
</dbReference>
<dbReference type="Pfam" id="PF16335">
    <property type="entry name" value="GtaA_6_Hairpin"/>
    <property type="match status" value="1"/>
</dbReference>
<proteinExistence type="predicted"/>
<name>A0ABT6FVD2_9FLAO</name>
<organism evidence="4 5">
    <name type="scientific">Galbibacter pacificus</name>
    <dbReference type="NCBI Taxonomy" id="2996052"/>
    <lineage>
        <taxon>Bacteria</taxon>
        <taxon>Pseudomonadati</taxon>
        <taxon>Bacteroidota</taxon>
        <taxon>Flavobacteriia</taxon>
        <taxon>Flavobacteriales</taxon>
        <taxon>Flavobacteriaceae</taxon>
        <taxon>Galbibacter</taxon>
    </lineage>
</organism>
<evidence type="ECO:0000313" key="4">
    <source>
        <dbReference type="EMBL" id="MDG3587222.1"/>
    </source>
</evidence>
<evidence type="ECO:0000259" key="3">
    <source>
        <dbReference type="Pfam" id="PF17168"/>
    </source>
</evidence>
<comment type="caution">
    <text evidence="4">The sequence shown here is derived from an EMBL/GenBank/DDBJ whole genome shotgun (WGS) entry which is preliminary data.</text>
</comment>
<gene>
    <name evidence="4" type="ORF">OSR52_15210</name>
</gene>
<accession>A0ABT6FVD2</accession>
<protein>
    <submittedName>
        <fullName evidence="4">DUF4965 domain-containing protein</fullName>
    </submittedName>
</protein>
<keyword evidence="5" id="KW-1185">Reference proteome</keyword>
<dbReference type="SUPFAM" id="SSF48208">
    <property type="entry name" value="Six-hairpin glycosidases"/>
    <property type="match status" value="1"/>
</dbReference>
<dbReference type="InterPro" id="IPR032514">
    <property type="entry name" value="GtaA_central"/>
</dbReference>
<feature type="domain" description="Glutaminase A central" evidence="2">
    <location>
        <begin position="486"/>
        <end position="823"/>
    </location>
</feature>
<reference evidence="4" key="1">
    <citation type="submission" date="2022-11" db="EMBL/GenBank/DDBJ databases">
        <title>High-quality draft genome sequence of Galbibacter sp. strain CMA-7.</title>
        <authorList>
            <person name="Wei L."/>
            <person name="Dong C."/>
            <person name="Shao Z."/>
        </authorList>
    </citation>
    <scope>NUCLEOTIDE SEQUENCE</scope>
    <source>
        <strain evidence="4">CMA-7</strain>
    </source>
</reference>
<dbReference type="InterPro" id="IPR052743">
    <property type="entry name" value="Glutaminase_GtaA"/>
</dbReference>
<dbReference type="Pfam" id="PF16334">
    <property type="entry name" value="DUF4964"/>
    <property type="match status" value="1"/>
</dbReference>
<sequence>MLKKNLLVIALLSLVCCTTKKKNNETVQQPVKSIEDQRQAPAYPLVAHDPYFSIWSFTDQINQSPTKHWTGTNQSLIGMVKVDGETYRVLGDDAPSYKTIIPTGTENAYSAKITEENPGENWQKNNFNDTSWKSAPAPYGDGDMANTKWTSDHIWYRRTFSLKSTDLGEIFLKLRHDDDVEVYINGIEVYTCKCWNDGYEYYTIPQEAIKSLKATGNVLAVHVKNNVGGQALDAGIVEKIKDEVEAKVAIQKSLNLSATQTSYVLECGGVDVNLTFTSPLLMDNLDVFSRPVSYISLKTKSNDGNEHKVQVYFGASSTLAANEPSQLMQASTGNTSEVAYVKTGTVQQPVLEKKGDNLRIDWGHLYVAAPKSANVTQNVSSVTHAKIDFMQGKKSDFVKEGKELMLSTVFPEETVKDSKDHVVLLGYDDEYSIEYFHDKLRPWWNKDGKNSIDNELDKAATSYKEIMAKCNAFDKNLHEQAVASGGEDYAKLCEIGYRQSIAAHKLVESPKGEILFLSKENFSNGCINTVDVTYPSAPLYLTYNPDLLKGMLTGIFYYSESGKYNKPFAAHDIGTYPKANGHVYGEPMPVEESGNMIILTAAIAKAEGNADYAKKHWETLTIWANYLADKGFDPGNQLCTDDFAGHLARNANLSVKAIVAIGSYGYLAKQLGKDDIAKKYTDMAKSMAKKWMELADAGNHYALTFNDMNTWSQKYNLVWDKVMQFDLFPKEVYKKEIDFYLTKQNKYGLPLDSRADYTKSDWILWTATLSNDKNTFEELANPVYTYAAETKDRVPMSDWYFTSNGNQRGFQARSVVGGYFIKLLDDKWNN</sequence>
<dbReference type="InterPro" id="IPR032515">
    <property type="entry name" value="DUF4964"/>
</dbReference>
<feature type="domain" description="Glutaminase A N-terminal" evidence="3">
    <location>
        <begin position="259"/>
        <end position="479"/>
    </location>
</feature>
<dbReference type="SUPFAM" id="SSF49785">
    <property type="entry name" value="Galactose-binding domain-like"/>
    <property type="match status" value="1"/>
</dbReference>
<evidence type="ECO:0000259" key="2">
    <source>
        <dbReference type="Pfam" id="PF16335"/>
    </source>
</evidence>
<dbReference type="RefSeq" id="WP_277901067.1">
    <property type="nucleotide sequence ID" value="NZ_JAPMUA010000006.1"/>
</dbReference>
<dbReference type="Pfam" id="PF17168">
    <property type="entry name" value="DUF5127"/>
    <property type="match status" value="1"/>
</dbReference>
<evidence type="ECO:0000259" key="1">
    <source>
        <dbReference type="Pfam" id="PF16334"/>
    </source>
</evidence>